<protein>
    <submittedName>
        <fullName evidence="1">Uncharacterized protein</fullName>
    </submittedName>
</protein>
<evidence type="ECO:0000313" key="2">
    <source>
        <dbReference type="Proteomes" id="UP000259421"/>
    </source>
</evidence>
<sequence>MCAGSLIHYRNNCKLPRDPALMAAVGEVQGDPAVFSYTAEFEAHHSAVADAIAEELGFHSNPQFQQAVKGVLSVKTNAFNEKVLEPGDDIYVAFVEAFDTDSGSALSAFDIEYDEDLRWSCLIEDEDANSIEAHGFDTKEALLAWLTSQGVAPVI</sequence>
<dbReference type="Proteomes" id="UP000259421">
    <property type="component" value="Segment"/>
</dbReference>
<gene>
    <name evidence="1" type="ORF">CcrBL9_gp253c</name>
</gene>
<proteinExistence type="predicted"/>
<accession>A0A385EEP3</accession>
<keyword evidence="2" id="KW-1185">Reference proteome</keyword>
<dbReference type="EMBL" id="MH588546">
    <property type="protein sequence ID" value="AXQ69277.1"/>
    <property type="molecule type" value="Genomic_DNA"/>
</dbReference>
<evidence type="ECO:0000313" key="1">
    <source>
        <dbReference type="EMBL" id="AXQ69277.1"/>
    </source>
</evidence>
<organism evidence="1 2">
    <name type="scientific">Caulobacter phage CcrBL9</name>
    <dbReference type="NCBI Taxonomy" id="2283270"/>
    <lineage>
        <taxon>Viruses</taxon>
        <taxon>Duplodnaviria</taxon>
        <taxon>Heunggongvirae</taxon>
        <taxon>Uroviricota</taxon>
        <taxon>Caudoviricetes</taxon>
        <taxon>Jeanschmidtviridae</taxon>
        <taxon>Bertelyvirus</taxon>
        <taxon>Bertelyvirus BL9</taxon>
    </lineage>
</organism>
<reference evidence="2" key="1">
    <citation type="submission" date="2018-07" db="EMBL/GenBank/DDBJ databases">
        <title>Giant CbK-like Caulobacter bacteriophages have genetically divergent genomes.</title>
        <authorList>
            <person name="Wilson K.M."/>
            <person name="Ely B."/>
        </authorList>
    </citation>
    <scope>NUCLEOTIDE SEQUENCE [LARGE SCALE GENOMIC DNA]</scope>
</reference>
<reference evidence="1 2" key="2">
    <citation type="submission" date="2018-09" db="EMBL/GenBank/DDBJ databases">
        <title>Giant CbK-like Caulobacter bacteriophages have genetically divergent genomes.</title>
        <authorList>
            <person name="Wilson K."/>
            <person name="Ely B."/>
        </authorList>
    </citation>
    <scope>NUCLEOTIDE SEQUENCE [LARGE SCALE GENOMIC DNA]</scope>
</reference>
<name>A0A385EEP3_9CAUD</name>